<dbReference type="Pfam" id="PF01789">
    <property type="entry name" value="PsbP"/>
    <property type="match status" value="1"/>
</dbReference>
<dbReference type="InParanoid" id="K3YL88"/>
<organism evidence="3 4">
    <name type="scientific">Setaria italica</name>
    <name type="common">Foxtail millet</name>
    <name type="synonym">Panicum italicum</name>
    <dbReference type="NCBI Taxonomy" id="4555"/>
    <lineage>
        <taxon>Eukaryota</taxon>
        <taxon>Viridiplantae</taxon>
        <taxon>Streptophyta</taxon>
        <taxon>Embryophyta</taxon>
        <taxon>Tracheophyta</taxon>
        <taxon>Spermatophyta</taxon>
        <taxon>Magnoliopsida</taxon>
        <taxon>Liliopsida</taxon>
        <taxon>Poales</taxon>
        <taxon>Poaceae</taxon>
        <taxon>PACMAD clade</taxon>
        <taxon>Panicoideae</taxon>
        <taxon>Panicodae</taxon>
        <taxon>Paniceae</taxon>
        <taxon>Cenchrinae</taxon>
        <taxon>Setaria</taxon>
    </lineage>
</organism>
<evidence type="ECO:0000256" key="1">
    <source>
        <dbReference type="SAM" id="MobiDB-lite"/>
    </source>
</evidence>
<dbReference type="GO" id="GO:0005509">
    <property type="term" value="F:calcium ion binding"/>
    <property type="evidence" value="ECO:0007669"/>
    <property type="project" value="InterPro"/>
</dbReference>
<dbReference type="GO" id="GO:0019898">
    <property type="term" value="C:extrinsic component of membrane"/>
    <property type="evidence" value="ECO:0007669"/>
    <property type="project" value="InterPro"/>
</dbReference>
<dbReference type="InterPro" id="IPR002683">
    <property type="entry name" value="PsbP_C"/>
</dbReference>
<dbReference type="HOGENOM" id="CLU_089114_0_0_1"/>
<feature type="compositionally biased region" description="Low complexity" evidence="1">
    <location>
        <begin position="44"/>
        <end position="58"/>
    </location>
</feature>
<name>K3YL88_SETIT</name>
<dbReference type="Proteomes" id="UP000004995">
    <property type="component" value="Unassembled WGS sequence"/>
</dbReference>
<evidence type="ECO:0000313" key="3">
    <source>
        <dbReference type="EnsemblPlants" id="KQL02412"/>
    </source>
</evidence>
<reference evidence="4" key="1">
    <citation type="journal article" date="2012" name="Nat. Biotechnol.">
        <title>Reference genome sequence of the model plant Setaria.</title>
        <authorList>
            <person name="Bennetzen J.L."/>
            <person name="Schmutz J."/>
            <person name="Wang H."/>
            <person name="Percifield R."/>
            <person name="Hawkins J."/>
            <person name="Pontaroli A.C."/>
            <person name="Estep M."/>
            <person name="Feng L."/>
            <person name="Vaughn J.N."/>
            <person name="Grimwood J."/>
            <person name="Jenkins J."/>
            <person name="Barry K."/>
            <person name="Lindquist E."/>
            <person name="Hellsten U."/>
            <person name="Deshpande S."/>
            <person name="Wang X."/>
            <person name="Wu X."/>
            <person name="Mitros T."/>
            <person name="Triplett J."/>
            <person name="Yang X."/>
            <person name="Ye C.Y."/>
            <person name="Mauro-Herrera M."/>
            <person name="Wang L."/>
            <person name="Li P."/>
            <person name="Sharma M."/>
            <person name="Sharma R."/>
            <person name="Ronald P.C."/>
            <person name="Panaud O."/>
            <person name="Kellogg E.A."/>
            <person name="Brutnell T.P."/>
            <person name="Doust A.N."/>
            <person name="Tuskan G.A."/>
            <person name="Rokhsar D."/>
            <person name="Devos K.M."/>
        </authorList>
    </citation>
    <scope>NUCLEOTIDE SEQUENCE [LARGE SCALE GENOMIC DNA]</scope>
    <source>
        <strain evidence="4">cv. Yugu1</strain>
    </source>
</reference>
<dbReference type="InterPro" id="IPR016123">
    <property type="entry name" value="Mog1/PsbP_a/b/a-sand"/>
</dbReference>
<reference evidence="3" key="2">
    <citation type="submission" date="2018-08" db="UniProtKB">
        <authorList>
            <consortium name="EnsemblPlants"/>
        </authorList>
    </citation>
    <scope>IDENTIFICATION</scope>
    <source>
        <strain evidence="3">Yugu1</strain>
    </source>
</reference>
<dbReference type="EMBL" id="AGNK02003967">
    <property type="status" value="NOT_ANNOTATED_CDS"/>
    <property type="molecule type" value="Genomic_DNA"/>
</dbReference>
<dbReference type="Gramene" id="KQL02412">
    <property type="protein sequence ID" value="KQL02412"/>
    <property type="gene ID" value="SETIT_015010mg"/>
</dbReference>
<dbReference type="EnsemblPlants" id="KQL02412">
    <property type="protein sequence ID" value="KQL02412"/>
    <property type="gene ID" value="SETIT_015010mg"/>
</dbReference>
<dbReference type="Gene3D" id="3.40.1000.10">
    <property type="entry name" value="Mog1/PsbP, alpha/beta/alpha sandwich"/>
    <property type="match status" value="1"/>
</dbReference>
<evidence type="ECO:0000259" key="2">
    <source>
        <dbReference type="Pfam" id="PF01789"/>
    </source>
</evidence>
<dbReference type="SUPFAM" id="SSF55724">
    <property type="entry name" value="Mog1p/PsbP-like"/>
    <property type="match status" value="1"/>
</dbReference>
<dbReference type="eggNOG" id="ENOG502QUTY">
    <property type="taxonomic scope" value="Eukaryota"/>
</dbReference>
<dbReference type="STRING" id="4555.K3YL88"/>
<feature type="region of interest" description="Disordered" evidence="1">
    <location>
        <begin position="1"/>
        <end position="66"/>
    </location>
</feature>
<proteinExistence type="predicted"/>
<evidence type="ECO:0000313" key="4">
    <source>
        <dbReference type="Proteomes" id="UP000004995"/>
    </source>
</evidence>
<dbReference type="GO" id="GO:0009654">
    <property type="term" value="C:photosystem II oxygen evolving complex"/>
    <property type="evidence" value="ECO:0007669"/>
    <property type="project" value="InterPro"/>
</dbReference>
<dbReference type="OMA" id="NCQRNSA"/>
<protein>
    <recommendedName>
        <fullName evidence="2">PsbP C-terminal domain-containing protein</fullName>
    </recommendedName>
</protein>
<dbReference type="GO" id="GO:0048564">
    <property type="term" value="P:photosystem I assembly"/>
    <property type="evidence" value="ECO:0000318"/>
    <property type="project" value="GO_Central"/>
</dbReference>
<feature type="compositionally biased region" description="Polar residues" evidence="1">
    <location>
        <begin position="1"/>
        <end position="11"/>
    </location>
</feature>
<feature type="domain" description="PsbP C-terminal" evidence="2">
    <location>
        <begin position="123"/>
        <end position="263"/>
    </location>
</feature>
<keyword evidence="4" id="KW-1185">Reference proteome</keyword>
<accession>K3YL88</accession>
<dbReference type="PANTHER" id="PTHR31407:SF20">
    <property type="entry name" value="THYLAKOID LUMENAL 19 KDA PROTEIN, CHLOROPLASTIC"/>
    <property type="match status" value="1"/>
</dbReference>
<dbReference type="AlphaFoldDB" id="K3YL88"/>
<dbReference type="GO" id="GO:0009535">
    <property type="term" value="C:chloroplast thylakoid membrane"/>
    <property type="evidence" value="ECO:0000318"/>
    <property type="project" value="GO_Central"/>
</dbReference>
<dbReference type="FunCoup" id="K3YL88">
    <property type="interactions" value="529"/>
</dbReference>
<dbReference type="PANTHER" id="PTHR31407">
    <property type="match status" value="1"/>
</dbReference>
<sequence length="276" mass="29471">KPHTQRAPTTSPHRHRSASLSTAATVTMFPPSLLSRAPSPPLTTAPTSIASSQQQQQALRLPPSKQPPLATTLVAAAAAGLLLLSPAPAPSRADPEFKVYYGTAASAANYGGYGGNASKKDTAEYVYDVPEGWKERLVSKVEKGTNGTDSEFFNPRKRSEKEYLTFLSGIRALAPLNAVLNNLALSDVGLQDQIATADDVRSAERADGDGQVYYEYEVAGAGAHSLISVTCARNKLYAHFVTAPNAEWGRDEAVLRRLHESFRTIQPGAPPPATES</sequence>